<dbReference type="RefSeq" id="WP_200465026.1">
    <property type="nucleotide sequence ID" value="NZ_JAENRR010000022.1"/>
</dbReference>
<evidence type="ECO:0000313" key="2">
    <source>
        <dbReference type="Proteomes" id="UP000605676"/>
    </source>
</evidence>
<evidence type="ECO:0008006" key="3">
    <source>
        <dbReference type="Google" id="ProtNLM"/>
    </source>
</evidence>
<organism evidence="1 2">
    <name type="scientific">Carboxylicivirga marina</name>
    <dbReference type="NCBI Taxonomy" id="2800988"/>
    <lineage>
        <taxon>Bacteria</taxon>
        <taxon>Pseudomonadati</taxon>
        <taxon>Bacteroidota</taxon>
        <taxon>Bacteroidia</taxon>
        <taxon>Marinilabiliales</taxon>
        <taxon>Marinilabiliaceae</taxon>
        <taxon>Carboxylicivirga</taxon>
    </lineage>
</organism>
<name>A0ABS1HJI9_9BACT</name>
<evidence type="ECO:0000313" key="1">
    <source>
        <dbReference type="EMBL" id="MBK3517796.1"/>
    </source>
</evidence>
<dbReference type="PROSITE" id="PS51257">
    <property type="entry name" value="PROKAR_LIPOPROTEIN"/>
    <property type="match status" value="1"/>
</dbReference>
<reference evidence="1 2" key="1">
    <citation type="submission" date="2021-01" db="EMBL/GenBank/DDBJ databases">
        <title>Carboxyliciviraga sp.nov., isolated from coastal sediments.</title>
        <authorList>
            <person name="Lu D."/>
            <person name="Zhang T."/>
        </authorList>
    </citation>
    <scope>NUCLEOTIDE SEQUENCE [LARGE SCALE GENOMIC DNA]</scope>
    <source>
        <strain evidence="1 2">N1Y132</strain>
    </source>
</reference>
<comment type="caution">
    <text evidence="1">The sequence shown here is derived from an EMBL/GenBank/DDBJ whole genome shotgun (WGS) entry which is preliminary data.</text>
</comment>
<sequence length="512" mass="58359">MVKNLYILKFILLLLVFYSCTGDLFNTDKLDGDIEITPGVAMPLMHAQVTMKDIFNDDTDYIRYYKDDNDFERIILYQKEDSVSNLTLDDLFEFSMEQQEVDVVYSELNRGSEFSIPINIPIITENGTLSAFEASYRMAISGEELTSPLYLKIELPTINAQDGGKIIETELSNSQSYEAFFENDFFELVDQNLPAILTFSSQDASRNYDLEIGKILFVVDELDYDYIKGTMTENSLRFESGSIEMNYDNLEKFPEGVEFDTPVVNLLITNSTPFIGIIDPYFKSEIAPEDSLELIFPNIVVPASPEGEYIQDTLVVDKNNSNIIDFMSYMPETIEYEADLLLNPGYALFDEVELTDESAVNLGYLVEVPTVFRANSGMAIDTLFMDDYEVLQDLVEGSMEVAGSSSFPFQTEMFIDIYDEEQDMILSTIRALLLEAAPVNSDGYHEKTIEQYNRVVLTSEHIEHLKMAEELRLRMHLTRSNYEDESQMVVLTTDQALDMSVNIKGVFDNPEL</sequence>
<accession>A0ABS1HJI9</accession>
<keyword evidence="2" id="KW-1185">Reference proteome</keyword>
<protein>
    <recommendedName>
        <fullName evidence="3">DUF1735 domain-containing protein</fullName>
    </recommendedName>
</protein>
<dbReference type="EMBL" id="JAENRR010000022">
    <property type="protein sequence ID" value="MBK3517796.1"/>
    <property type="molecule type" value="Genomic_DNA"/>
</dbReference>
<dbReference type="Proteomes" id="UP000605676">
    <property type="component" value="Unassembled WGS sequence"/>
</dbReference>
<gene>
    <name evidence="1" type="ORF">JIV24_10675</name>
</gene>
<proteinExistence type="predicted"/>